<accession>A0A892IA16</accession>
<dbReference type="SMART" id="SM00612">
    <property type="entry name" value="Kelch"/>
    <property type="match status" value="4"/>
</dbReference>
<dbReference type="SUPFAM" id="SSF117281">
    <property type="entry name" value="Kelch motif"/>
    <property type="match status" value="2"/>
</dbReference>
<name>A0A892IA16_9BURK</name>
<protein>
    <submittedName>
        <fullName evidence="3">Putative Ig domain-containing protein</fullName>
    </submittedName>
</protein>
<keyword evidence="1" id="KW-0880">Kelch repeat</keyword>
<sequence length="652" mass="66285">MTALLAVSATLAGCGGGAPPTPSVTPPANLIYDQNVVSYAQGQAIPENHPHSEGGAITHYTVDPQLPAGLVLDPGSGVISGTPTEVSAAASYTVTGSNAGGSTATSLRITVVQPAQPPGSLNYTEKDPVYTVNTPIAPNDPNPEGGAVSSYSVSPGLPAGLTLNTSTGVITGTPTAVSAAATYTVTAQNSAGSVSEDLTISVVNAVQPPAGLAYKRTWAVYGEGKQILPNTPSSSGGPIAQFSIEPPLPAGMTFDTTTGEISGKPIVLSPETTYTIVGSNAAGQTHTQIQLQVVPRGTWVPVPTSMKTGHYNGGWQFLLPNGQVLVLGGKDQTGALTTAVDLYDPDTGVWSSEPPMSSPHYKGVAALVDGKVLVASGQDNFGTILTSAEMFDPATRTWSPIAPMQLGRLAGAAISAAGQVIVAGGSVSANTDTKETEIYDPASNTWTVGPDLSAPVESAQMYLLDNNSRVLVAGGYQSNIISGDKTLTMSEWANVNSSGPAISSWTQSAGPLTQSRYAFGSATLSSDAALAVAGVNVVPPANDTKLTGIEQYSAASDRWTKVGDLPAAVANPMVTRLDDGTALIAGGTTGSTMPKSAMIFNPSNGQLLPTGSMNSPRYMTQLTTLNDGNVLVSGGQASAATDAQTSSELYVQ</sequence>
<evidence type="ECO:0000313" key="3">
    <source>
        <dbReference type="EMBL" id="QRO79602.1"/>
    </source>
</evidence>
<dbReference type="PANTHER" id="PTHR46344">
    <property type="entry name" value="OS02G0202900 PROTEIN"/>
    <property type="match status" value="1"/>
</dbReference>
<evidence type="ECO:0000313" key="4">
    <source>
        <dbReference type="Proteomes" id="UP000625568"/>
    </source>
</evidence>
<dbReference type="GO" id="GO:0005509">
    <property type="term" value="F:calcium ion binding"/>
    <property type="evidence" value="ECO:0007669"/>
    <property type="project" value="InterPro"/>
</dbReference>
<gene>
    <name evidence="3" type="ORF">I6K02_24025</name>
</gene>
<dbReference type="Gene3D" id="2.60.40.10">
    <property type="entry name" value="Immunoglobulins"/>
    <property type="match status" value="2"/>
</dbReference>
<organism evidence="3 4">
    <name type="scientific">Burkholderia dolosa</name>
    <dbReference type="NCBI Taxonomy" id="152500"/>
    <lineage>
        <taxon>Bacteria</taxon>
        <taxon>Pseudomonadati</taxon>
        <taxon>Pseudomonadota</taxon>
        <taxon>Betaproteobacteria</taxon>
        <taxon>Burkholderiales</taxon>
        <taxon>Burkholderiaceae</taxon>
        <taxon>Burkholderia</taxon>
        <taxon>Burkholderia cepacia complex</taxon>
    </lineage>
</organism>
<dbReference type="Pfam" id="PF05345">
    <property type="entry name" value="He_PIG"/>
    <property type="match status" value="3"/>
</dbReference>
<dbReference type="Gene3D" id="2.120.10.80">
    <property type="entry name" value="Kelch-type beta propeller"/>
    <property type="match status" value="1"/>
</dbReference>
<dbReference type="PANTHER" id="PTHR46344:SF27">
    <property type="entry name" value="KELCH REPEAT SUPERFAMILY PROTEIN"/>
    <property type="match status" value="1"/>
</dbReference>
<evidence type="ECO:0000256" key="2">
    <source>
        <dbReference type="ARBA" id="ARBA00022737"/>
    </source>
</evidence>
<keyword evidence="4" id="KW-1185">Reference proteome</keyword>
<dbReference type="InterPro" id="IPR006652">
    <property type="entry name" value="Kelch_1"/>
</dbReference>
<dbReference type="AlphaFoldDB" id="A0A892IA16"/>
<dbReference type="Gene3D" id="2.130.10.80">
    <property type="entry name" value="Galactose oxidase/kelch, beta-propeller"/>
    <property type="match status" value="2"/>
</dbReference>
<dbReference type="SUPFAM" id="SSF49313">
    <property type="entry name" value="Cadherin-like"/>
    <property type="match status" value="2"/>
</dbReference>
<dbReference type="GO" id="GO:0016020">
    <property type="term" value="C:membrane"/>
    <property type="evidence" value="ECO:0007669"/>
    <property type="project" value="InterPro"/>
</dbReference>
<dbReference type="EMBL" id="CP069483">
    <property type="protein sequence ID" value="QRO79602.1"/>
    <property type="molecule type" value="Genomic_DNA"/>
</dbReference>
<dbReference type="RefSeq" id="WP_158380433.1">
    <property type="nucleotide sequence ID" value="NZ_CABVPR010000002.1"/>
</dbReference>
<dbReference type="InterPro" id="IPR013783">
    <property type="entry name" value="Ig-like_fold"/>
</dbReference>
<proteinExistence type="predicted"/>
<evidence type="ECO:0000256" key="1">
    <source>
        <dbReference type="ARBA" id="ARBA00022441"/>
    </source>
</evidence>
<dbReference type="InterPro" id="IPR015919">
    <property type="entry name" value="Cadherin-like_sf"/>
</dbReference>
<keyword evidence="2" id="KW-0677">Repeat</keyword>
<dbReference type="InterPro" id="IPR037293">
    <property type="entry name" value="Gal_Oxidase_central_sf"/>
</dbReference>
<dbReference type="GeneID" id="93129488"/>
<dbReference type="InterPro" id="IPR015915">
    <property type="entry name" value="Kelch-typ_b-propeller"/>
</dbReference>
<reference evidence="3 4" key="1">
    <citation type="submission" date="2021-02" db="EMBL/GenBank/DDBJ databases">
        <title>FDA dAtabase for Regulatory Grade micrObial Sequences (FDA-ARGOS): Supporting development and validation of Infectious Disease Dx tests.</title>
        <authorList>
            <person name="Minogue T."/>
            <person name="Wolcott M."/>
            <person name="Wasieloski L."/>
            <person name="Aguilar W."/>
            <person name="Moore D."/>
            <person name="Jaissle J."/>
            <person name="Tallon L."/>
            <person name="Sadzewicz L."/>
            <person name="Zhao X."/>
            <person name="Boylan J."/>
            <person name="Ott S."/>
            <person name="Bowen H."/>
            <person name="Vavikolanu K."/>
            <person name="Mehta A."/>
            <person name="Aluvathingal J."/>
            <person name="Nadendla S."/>
            <person name="Yan Y."/>
            <person name="Sichtig H."/>
        </authorList>
    </citation>
    <scope>NUCLEOTIDE SEQUENCE [LARGE SCALE GENOMIC DNA]</scope>
    <source>
        <strain evidence="3 4">FDAARGOS_1272</strain>
    </source>
</reference>
<dbReference type="Proteomes" id="UP000625568">
    <property type="component" value="Chromosome 2"/>
</dbReference>
<dbReference type="Pfam" id="PF01344">
    <property type="entry name" value="Kelch_1"/>
    <property type="match status" value="3"/>
</dbReference>